<reference evidence="2" key="1">
    <citation type="submission" date="2020-05" db="UniProtKB">
        <authorList>
            <consortium name="EnsemblMetazoa"/>
        </authorList>
    </citation>
    <scope>IDENTIFICATION</scope>
    <source>
        <strain evidence="2">Yale</strain>
    </source>
</reference>
<dbReference type="EnsemblMetazoa" id="GMOY001826-RA">
    <property type="protein sequence ID" value="GMOY001826-PA"/>
    <property type="gene ID" value="GMOY001826"/>
</dbReference>
<dbReference type="VEuPathDB" id="VectorBase:GMOY001826"/>
<dbReference type="AlphaFoldDB" id="A0A1B0FE18"/>
<dbReference type="Proteomes" id="UP000092444">
    <property type="component" value="Unassembled WGS sequence"/>
</dbReference>
<name>A0A1B0FE18_GLOMM</name>
<proteinExistence type="predicted"/>
<evidence type="ECO:0000313" key="3">
    <source>
        <dbReference type="Proteomes" id="UP000092444"/>
    </source>
</evidence>
<dbReference type="EMBL" id="CCAG010016923">
    <property type="status" value="NOT_ANNOTATED_CDS"/>
    <property type="molecule type" value="Genomic_DNA"/>
</dbReference>
<feature type="region of interest" description="Disordered" evidence="1">
    <location>
        <begin position="1"/>
        <end position="35"/>
    </location>
</feature>
<organism evidence="2 3">
    <name type="scientific">Glossina morsitans morsitans</name>
    <name type="common">Savannah tsetse fly</name>
    <dbReference type="NCBI Taxonomy" id="37546"/>
    <lineage>
        <taxon>Eukaryota</taxon>
        <taxon>Metazoa</taxon>
        <taxon>Ecdysozoa</taxon>
        <taxon>Arthropoda</taxon>
        <taxon>Hexapoda</taxon>
        <taxon>Insecta</taxon>
        <taxon>Pterygota</taxon>
        <taxon>Neoptera</taxon>
        <taxon>Endopterygota</taxon>
        <taxon>Diptera</taxon>
        <taxon>Brachycera</taxon>
        <taxon>Muscomorpha</taxon>
        <taxon>Hippoboscoidea</taxon>
        <taxon>Glossinidae</taxon>
        <taxon>Glossina</taxon>
    </lineage>
</organism>
<keyword evidence="3" id="KW-1185">Reference proteome</keyword>
<evidence type="ECO:0000313" key="2">
    <source>
        <dbReference type="EnsemblMetazoa" id="GMOY001826-PA"/>
    </source>
</evidence>
<feature type="compositionally biased region" description="Low complexity" evidence="1">
    <location>
        <begin position="21"/>
        <end position="34"/>
    </location>
</feature>
<protein>
    <submittedName>
        <fullName evidence="2">Uncharacterized protein</fullName>
    </submittedName>
</protein>
<evidence type="ECO:0000256" key="1">
    <source>
        <dbReference type="SAM" id="MobiDB-lite"/>
    </source>
</evidence>
<sequence>MVPAKLLLKKKTYKEQHQAVKPSNNKNSNKSKYSQHQQYSTVILIIDTSAHHIQNLYQLKQQTSRSCIGCFYFY</sequence>
<accession>A0A1B0FE18</accession>